<organism evidence="6 7">
    <name type="scientific">Lentzea jiangxiensis</name>
    <dbReference type="NCBI Taxonomy" id="641025"/>
    <lineage>
        <taxon>Bacteria</taxon>
        <taxon>Bacillati</taxon>
        <taxon>Actinomycetota</taxon>
        <taxon>Actinomycetes</taxon>
        <taxon>Pseudonocardiales</taxon>
        <taxon>Pseudonocardiaceae</taxon>
        <taxon>Lentzea</taxon>
    </lineage>
</organism>
<evidence type="ECO:0000313" key="7">
    <source>
        <dbReference type="Proteomes" id="UP000199691"/>
    </source>
</evidence>
<sequence>MAVLAEQESGTAARIVAAARELVLKRGVKGLSISAIAEKAHVAKGTMYLHWKNREDLLVGLFARDVLAVFDVFTERITADPDVSRPSRLLPLIVEITGEYPFVRAMQTEDSDLLGVLTEHPMTKELRESFGPASLVYTTLPVWREHNLARTDWPLDQQAYALQALMSGFQAATGPRALRIVTVADTTAVVSLAVTALLGPETAGPEDVRAAAERALAELAARREALLASIGKQQA</sequence>
<dbReference type="STRING" id="641025.SAMN05421507_12283"/>
<evidence type="ECO:0000256" key="3">
    <source>
        <dbReference type="ARBA" id="ARBA00023163"/>
    </source>
</evidence>
<dbReference type="PANTHER" id="PTHR30055">
    <property type="entry name" value="HTH-TYPE TRANSCRIPTIONAL REGULATOR RUTR"/>
    <property type="match status" value="1"/>
</dbReference>
<evidence type="ECO:0000256" key="1">
    <source>
        <dbReference type="ARBA" id="ARBA00023015"/>
    </source>
</evidence>
<dbReference type="GO" id="GO:0000976">
    <property type="term" value="F:transcription cis-regulatory region binding"/>
    <property type="evidence" value="ECO:0007669"/>
    <property type="project" value="TreeGrafter"/>
</dbReference>
<dbReference type="Gene3D" id="1.10.357.10">
    <property type="entry name" value="Tetracycline Repressor, domain 2"/>
    <property type="match status" value="1"/>
</dbReference>
<accession>A0A1H0WU30</accession>
<dbReference type="PROSITE" id="PS50977">
    <property type="entry name" value="HTH_TETR_2"/>
    <property type="match status" value="1"/>
</dbReference>
<dbReference type="Pfam" id="PF00440">
    <property type="entry name" value="TetR_N"/>
    <property type="match status" value="1"/>
</dbReference>
<feature type="domain" description="HTH tetR-type" evidence="5">
    <location>
        <begin position="9"/>
        <end position="69"/>
    </location>
</feature>
<dbReference type="RefSeq" id="WP_090104022.1">
    <property type="nucleotide sequence ID" value="NZ_FNIX01000022.1"/>
</dbReference>
<dbReference type="SUPFAM" id="SSF46689">
    <property type="entry name" value="Homeodomain-like"/>
    <property type="match status" value="1"/>
</dbReference>
<reference evidence="7" key="1">
    <citation type="submission" date="2016-10" db="EMBL/GenBank/DDBJ databases">
        <authorList>
            <person name="Varghese N."/>
            <person name="Submissions S."/>
        </authorList>
    </citation>
    <scope>NUCLEOTIDE SEQUENCE [LARGE SCALE GENOMIC DNA]</scope>
    <source>
        <strain evidence="7">CGMCC 4.6609</strain>
    </source>
</reference>
<protein>
    <submittedName>
        <fullName evidence="6">Regulatory protein, tetR family</fullName>
    </submittedName>
</protein>
<evidence type="ECO:0000313" key="6">
    <source>
        <dbReference type="EMBL" id="SDP93706.1"/>
    </source>
</evidence>
<dbReference type="InterPro" id="IPR001647">
    <property type="entry name" value="HTH_TetR"/>
</dbReference>
<dbReference type="InterPro" id="IPR050109">
    <property type="entry name" value="HTH-type_TetR-like_transc_reg"/>
</dbReference>
<dbReference type="Proteomes" id="UP000199691">
    <property type="component" value="Unassembled WGS sequence"/>
</dbReference>
<feature type="DNA-binding region" description="H-T-H motif" evidence="4">
    <location>
        <begin position="32"/>
        <end position="51"/>
    </location>
</feature>
<dbReference type="OrthoDB" id="3682047at2"/>
<evidence type="ECO:0000259" key="5">
    <source>
        <dbReference type="PROSITE" id="PS50977"/>
    </source>
</evidence>
<proteinExistence type="predicted"/>
<gene>
    <name evidence="6" type="ORF">SAMN05421507_12283</name>
</gene>
<evidence type="ECO:0000256" key="4">
    <source>
        <dbReference type="PROSITE-ProRule" id="PRU00335"/>
    </source>
</evidence>
<keyword evidence="7" id="KW-1185">Reference proteome</keyword>
<keyword evidence="3" id="KW-0804">Transcription</keyword>
<dbReference type="PANTHER" id="PTHR30055:SF234">
    <property type="entry name" value="HTH-TYPE TRANSCRIPTIONAL REGULATOR BETI"/>
    <property type="match status" value="1"/>
</dbReference>
<keyword evidence="2 4" id="KW-0238">DNA-binding</keyword>
<name>A0A1H0WU30_9PSEU</name>
<dbReference type="AlphaFoldDB" id="A0A1H0WU30"/>
<dbReference type="PRINTS" id="PR00455">
    <property type="entry name" value="HTHTETR"/>
</dbReference>
<dbReference type="InterPro" id="IPR009057">
    <property type="entry name" value="Homeodomain-like_sf"/>
</dbReference>
<keyword evidence="1" id="KW-0805">Transcription regulation</keyword>
<dbReference type="GO" id="GO:0003700">
    <property type="term" value="F:DNA-binding transcription factor activity"/>
    <property type="evidence" value="ECO:0007669"/>
    <property type="project" value="TreeGrafter"/>
</dbReference>
<dbReference type="EMBL" id="FNIX01000022">
    <property type="protein sequence ID" value="SDP93706.1"/>
    <property type="molecule type" value="Genomic_DNA"/>
</dbReference>
<evidence type="ECO:0000256" key="2">
    <source>
        <dbReference type="ARBA" id="ARBA00023125"/>
    </source>
</evidence>